<keyword evidence="7" id="KW-1133">Transmembrane helix</keyword>
<dbReference type="InterPro" id="IPR011009">
    <property type="entry name" value="Kinase-like_dom_sf"/>
</dbReference>
<evidence type="ECO:0000259" key="8">
    <source>
        <dbReference type="PROSITE" id="PS50011"/>
    </source>
</evidence>
<reference evidence="9 10" key="1">
    <citation type="submission" date="2024-10" db="EMBL/GenBank/DDBJ databases">
        <authorList>
            <person name="Kim D."/>
        </authorList>
    </citation>
    <scope>NUCLEOTIDE SEQUENCE [LARGE SCALE GENOMIC DNA]</scope>
    <source>
        <strain evidence="9">BH-2024</strain>
    </source>
</reference>
<evidence type="ECO:0000313" key="9">
    <source>
        <dbReference type="EMBL" id="KAL3098894.1"/>
    </source>
</evidence>
<dbReference type="Gene3D" id="1.10.510.10">
    <property type="entry name" value="Transferase(Phosphotransferase) domain 1"/>
    <property type="match status" value="1"/>
</dbReference>
<protein>
    <recommendedName>
        <fullName evidence="2">guanylate cyclase</fullName>
        <ecNumber evidence="2">4.6.1.2</ecNumber>
    </recommendedName>
</protein>
<dbReference type="EMBL" id="JBICBT010000819">
    <property type="protein sequence ID" value="KAL3098894.1"/>
    <property type="molecule type" value="Genomic_DNA"/>
</dbReference>
<evidence type="ECO:0000256" key="5">
    <source>
        <dbReference type="ARBA" id="ARBA00023293"/>
    </source>
</evidence>
<dbReference type="SUPFAM" id="SSF53822">
    <property type="entry name" value="Periplasmic binding protein-like I"/>
    <property type="match status" value="1"/>
</dbReference>
<dbReference type="EC" id="4.6.1.2" evidence="2"/>
<feature type="domain" description="Protein kinase" evidence="8">
    <location>
        <begin position="215"/>
        <end position="480"/>
    </location>
</feature>
<keyword evidence="7" id="KW-0472">Membrane</keyword>
<keyword evidence="3" id="KW-0547">Nucleotide-binding</keyword>
<keyword evidence="4" id="KW-0456">Lyase</keyword>
<dbReference type="InterPro" id="IPR028082">
    <property type="entry name" value="Peripla_BP_I"/>
</dbReference>
<evidence type="ECO:0000256" key="2">
    <source>
        <dbReference type="ARBA" id="ARBA00012202"/>
    </source>
</evidence>
<dbReference type="GO" id="GO:0000166">
    <property type="term" value="F:nucleotide binding"/>
    <property type="evidence" value="ECO:0007669"/>
    <property type="project" value="UniProtKB-KW"/>
</dbReference>
<accession>A0ABD2K7L4</accession>
<evidence type="ECO:0000256" key="3">
    <source>
        <dbReference type="ARBA" id="ARBA00022741"/>
    </source>
</evidence>
<dbReference type="Gene3D" id="3.40.50.2300">
    <property type="match status" value="1"/>
</dbReference>
<evidence type="ECO:0000256" key="1">
    <source>
        <dbReference type="ARBA" id="ARBA00001436"/>
    </source>
</evidence>
<sequence length="480" mass="53468">MWSQQDGLSSDGRDNDALVAARRFIVVDLENQSYAQLESFNRNMSAEFGKPPFNCARECMGGPEEQTPANYARSLFDSAYTYFLALNRTMDKYGTSSKELLRNGTLLMNGTTSVTFKGQTGTVVVNAYGNRRPTFFATMLDGSDTPKAVVNITIVQQQSVTNVLNNGSTSAASAFETIFTRMYSSSSEIWVNYGGIQPLTRPRCGYSGNQCPQDIALYIYSGGGLILLLFIATGGAIGIAIRAKFLERDRLTRECLISFAELRNMKELRSAEELNSETGKSMRSMHSSASGGTKVTLGSNNNKKLETDTYAHFLYNREIVFGVKYLVKVRIDAKQLGQLRKLRFIDHDNLNKFYGICTDAPILYAIWKHCQRGSLKGLSALHQTFIGAHGSLSSENCLINDRWQVKISDFGLNLIRESQPMPRAKLLWTAPEHLRQNNRAGTVEGDVYSFAIICTELVNRETVWNGVEREQDIDGTVPLN</sequence>
<dbReference type="InterPro" id="IPR000719">
    <property type="entry name" value="Prot_kinase_dom"/>
</dbReference>
<dbReference type="PANTHER" id="PTHR11920">
    <property type="entry name" value="GUANYLYL CYCLASE"/>
    <property type="match status" value="1"/>
</dbReference>
<dbReference type="AlphaFoldDB" id="A0ABD2K7L4"/>
<dbReference type="InterPro" id="IPR050401">
    <property type="entry name" value="Cyclic_nucleotide_synthase"/>
</dbReference>
<feature type="region of interest" description="Disordered" evidence="6">
    <location>
        <begin position="276"/>
        <end position="298"/>
    </location>
</feature>
<dbReference type="SUPFAM" id="SSF56112">
    <property type="entry name" value="Protein kinase-like (PK-like)"/>
    <property type="match status" value="1"/>
</dbReference>
<gene>
    <name evidence="9" type="ORF">niasHT_024649</name>
</gene>
<feature type="transmembrane region" description="Helical" evidence="7">
    <location>
        <begin position="217"/>
        <end position="241"/>
    </location>
</feature>
<keyword evidence="7" id="KW-0812">Transmembrane</keyword>
<dbReference type="GO" id="GO:0004383">
    <property type="term" value="F:guanylate cyclase activity"/>
    <property type="evidence" value="ECO:0007669"/>
    <property type="project" value="UniProtKB-EC"/>
</dbReference>
<dbReference type="PROSITE" id="PS50011">
    <property type="entry name" value="PROTEIN_KINASE_DOM"/>
    <property type="match status" value="1"/>
</dbReference>
<dbReference type="Pfam" id="PF00069">
    <property type="entry name" value="Pkinase"/>
    <property type="match status" value="1"/>
</dbReference>
<evidence type="ECO:0000256" key="7">
    <source>
        <dbReference type="SAM" id="Phobius"/>
    </source>
</evidence>
<evidence type="ECO:0000256" key="6">
    <source>
        <dbReference type="SAM" id="MobiDB-lite"/>
    </source>
</evidence>
<dbReference type="Proteomes" id="UP001620626">
    <property type="component" value="Unassembled WGS sequence"/>
</dbReference>
<proteinExistence type="predicted"/>
<organism evidence="9 10">
    <name type="scientific">Heterodera trifolii</name>
    <dbReference type="NCBI Taxonomy" id="157864"/>
    <lineage>
        <taxon>Eukaryota</taxon>
        <taxon>Metazoa</taxon>
        <taxon>Ecdysozoa</taxon>
        <taxon>Nematoda</taxon>
        <taxon>Chromadorea</taxon>
        <taxon>Rhabditida</taxon>
        <taxon>Tylenchina</taxon>
        <taxon>Tylenchomorpha</taxon>
        <taxon>Tylenchoidea</taxon>
        <taxon>Heteroderidae</taxon>
        <taxon>Heteroderinae</taxon>
        <taxon>Heterodera</taxon>
    </lineage>
</organism>
<comment type="catalytic activity">
    <reaction evidence="1">
        <text>GTP = 3',5'-cyclic GMP + diphosphate</text>
        <dbReference type="Rhea" id="RHEA:13665"/>
        <dbReference type="ChEBI" id="CHEBI:33019"/>
        <dbReference type="ChEBI" id="CHEBI:37565"/>
        <dbReference type="ChEBI" id="CHEBI:57746"/>
        <dbReference type="EC" id="4.6.1.2"/>
    </reaction>
</comment>
<keyword evidence="5" id="KW-0141">cGMP biosynthesis</keyword>
<name>A0ABD2K7L4_9BILA</name>
<dbReference type="PANTHER" id="PTHR11920:SF501">
    <property type="entry name" value="GUANYLATE CYCLASE 32E"/>
    <property type="match status" value="1"/>
</dbReference>
<keyword evidence="10" id="KW-1185">Reference proteome</keyword>
<comment type="caution">
    <text evidence="9">The sequence shown here is derived from an EMBL/GenBank/DDBJ whole genome shotgun (WGS) entry which is preliminary data.</text>
</comment>
<evidence type="ECO:0000256" key="4">
    <source>
        <dbReference type="ARBA" id="ARBA00023239"/>
    </source>
</evidence>
<evidence type="ECO:0000313" key="10">
    <source>
        <dbReference type="Proteomes" id="UP001620626"/>
    </source>
</evidence>